<feature type="compositionally biased region" description="Polar residues" evidence="2">
    <location>
        <begin position="312"/>
        <end position="330"/>
    </location>
</feature>
<accession>A0A8H2Y464</accession>
<feature type="region of interest" description="Disordered" evidence="2">
    <location>
        <begin position="1"/>
        <end position="40"/>
    </location>
</feature>
<proteinExistence type="predicted"/>
<sequence>MRKGHGSTKVPNVKLRPAKKNANQTQDYDEDEPSYEPVRESLRNDASAKPFSGMNICCSGVKDKQALLAKARELGATCSSDFTDLTTHLVADSPGSAKHKCALELGIPVCASDWIIETHKRWLAGDDIDPEECVSEHLLPPLKGVVIYITRLEDTNARDRLNKSSRRLGAVYSSHMTKEVTHLLIGPDNAGDVDNSKIQYVERINAKRRKEQAEEPQIALVWDVWLLMCAASYARVPEEEFAYSETGKRPEPPADIEQILRRSSSKKPKKVYVTASNVGTTVTTNKAKEVLEKARVRKVAPKDTVWGSILSSRSQVEDSSTPAVTFSSPKPQLLDDDSATEDEEESVKVDHMPPKPSEQPRNPPNHGGQLRAGNSSMVSRLNSLRGSAFQLGAGISDHLMPASGRATSVSNFGQKLGGARTEELPSFPSSTAKVFSGKRIAPIGEACGPM</sequence>
<dbReference type="SUPFAM" id="SSF52113">
    <property type="entry name" value="BRCT domain"/>
    <property type="match status" value="2"/>
</dbReference>
<dbReference type="PANTHER" id="PTHR13561:SF20">
    <property type="entry name" value="DNA TOPOISOMERASE 2-BINDING PROTEIN 1"/>
    <property type="match status" value="1"/>
</dbReference>
<dbReference type="PANTHER" id="PTHR13561">
    <property type="entry name" value="DNA REPLICATION REGULATOR DPB11-RELATED"/>
    <property type="match status" value="1"/>
</dbReference>
<dbReference type="Gene3D" id="3.40.50.10190">
    <property type="entry name" value="BRCT domain"/>
    <property type="match status" value="2"/>
</dbReference>
<dbReference type="InterPro" id="IPR001357">
    <property type="entry name" value="BRCT_dom"/>
</dbReference>
<feature type="compositionally biased region" description="Pro residues" evidence="2">
    <location>
        <begin position="354"/>
        <end position="363"/>
    </location>
</feature>
<evidence type="ECO:0000256" key="2">
    <source>
        <dbReference type="SAM" id="MobiDB-lite"/>
    </source>
</evidence>
<protein>
    <recommendedName>
        <fullName evidence="3">BRCT domain-containing protein</fullName>
    </recommendedName>
</protein>
<gene>
    <name evidence="4" type="ORF">RDB_LOCUS26967</name>
</gene>
<evidence type="ECO:0000259" key="3">
    <source>
        <dbReference type="PROSITE" id="PS50172"/>
    </source>
</evidence>
<feature type="domain" description="BRCT" evidence="3">
    <location>
        <begin position="137"/>
        <end position="243"/>
    </location>
</feature>
<dbReference type="Pfam" id="PF00533">
    <property type="entry name" value="BRCT"/>
    <property type="match status" value="1"/>
</dbReference>
<evidence type="ECO:0000256" key="1">
    <source>
        <dbReference type="ARBA" id="ARBA00022737"/>
    </source>
</evidence>
<feature type="non-terminal residue" evidence="4">
    <location>
        <position position="1"/>
    </location>
</feature>
<dbReference type="SMART" id="SM00292">
    <property type="entry name" value="BRCT"/>
    <property type="match status" value="2"/>
</dbReference>
<dbReference type="OrthoDB" id="3195797at2759"/>
<reference evidence="4" key="1">
    <citation type="submission" date="2021-01" db="EMBL/GenBank/DDBJ databases">
        <authorList>
            <person name="Kaushik A."/>
        </authorList>
    </citation>
    <scope>NUCLEOTIDE SEQUENCE</scope>
    <source>
        <strain evidence="4">Type strain: AG8-Rh-89/</strain>
    </source>
</reference>
<dbReference type="GO" id="GO:0006270">
    <property type="term" value="P:DNA replication initiation"/>
    <property type="evidence" value="ECO:0007669"/>
    <property type="project" value="TreeGrafter"/>
</dbReference>
<dbReference type="Pfam" id="PF12738">
    <property type="entry name" value="PTCB-BRCT"/>
    <property type="match status" value="1"/>
</dbReference>
<dbReference type="PROSITE" id="PS50172">
    <property type="entry name" value="BRCT"/>
    <property type="match status" value="2"/>
</dbReference>
<keyword evidence="1" id="KW-0677">Repeat</keyword>
<name>A0A8H2Y464_9AGAM</name>
<evidence type="ECO:0000313" key="4">
    <source>
        <dbReference type="EMBL" id="CAE6438958.1"/>
    </source>
</evidence>
<dbReference type="Proteomes" id="UP000663850">
    <property type="component" value="Unassembled WGS sequence"/>
</dbReference>
<feature type="region of interest" description="Disordered" evidence="2">
    <location>
        <begin position="312"/>
        <end position="376"/>
    </location>
</feature>
<dbReference type="InterPro" id="IPR036420">
    <property type="entry name" value="BRCT_dom_sf"/>
</dbReference>
<evidence type="ECO:0000313" key="5">
    <source>
        <dbReference type="Proteomes" id="UP000663850"/>
    </source>
</evidence>
<feature type="domain" description="BRCT" evidence="3">
    <location>
        <begin position="46"/>
        <end position="118"/>
    </location>
</feature>
<organism evidence="4 5">
    <name type="scientific">Rhizoctonia solani</name>
    <dbReference type="NCBI Taxonomy" id="456999"/>
    <lineage>
        <taxon>Eukaryota</taxon>
        <taxon>Fungi</taxon>
        <taxon>Dikarya</taxon>
        <taxon>Basidiomycota</taxon>
        <taxon>Agaricomycotina</taxon>
        <taxon>Agaricomycetes</taxon>
        <taxon>Cantharellales</taxon>
        <taxon>Ceratobasidiaceae</taxon>
        <taxon>Rhizoctonia</taxon>
    </lineage>
</organism>
<dbReference type="AlphaFoldDB" id="A0A8H2Y464"/>
<feature type="compositionally biased region" description="Acidic residues" evidence="2">
    <location>
        <begin position="334"/>
        <end position="345"/>
    </location>
</feature>
<comment type="caution">
    <text evidence="4">The sequence shown here is derived from an EMBL/GenBank/DDBJ whole genome shotgun (WGS) entry which is preliminary data.</text>
</comment>
<dbReference type="EMBL" id="CAJMWZ010001607">
    <property type="protein sequence ID" value="CAE6438958.1"/>
    <property type="molecule type" value="Genomic_DNA"/>
</dbReference>
<dbReference type="GO" id="GO:0033314">
    <property type="term" value="P:mitotic DNA replication checkpoint signaling"/>
    <property type="evidence" value="ECO:0007669"/>
    <property type="project" value="TreeGrafter"/>
</dbReference>
<dbReference type="GO" id="GO:0007095">
    <property type="term" value="P:mitotic G2 DNA damage checkpoint signaling"/>
    <property type="evidence" value="ECO:0007669"/>
    <property type="project" value="TreeGrafter"/>
</dbReference>